<evidence type="ECO:0000256" key="5">
    <source>
        <dbReference type="PROSITE-ProRule" id="PRU01248"/>
    </source>
</evidence>
<dbReference type="NCBIfam" id="TIGR02249">
    <property type="entry name" value="integrase_gron"/>
    <property type="match status" value="1"/>
</dbReference>
<dbReference type="Gene3D" id="1.10.150.130">
    <property type="match status" value="1"/>
</dbReference>
<sequence length="328" mass="37809">MKDIPQPLSSIKSPFLAEVTTFIRTRGLSYSTEKAYISWIKRFILFSRYRHRNQINARDIQLFLEHLVTTKNVSPNTQRTALNALVFLCREMLNQDTSLLNFKRSKRSTKLPEVFSHEEAMSIIRLLQYPCRLVAQLMYGSGLRVNEALRLRINDLNFDTLSITVRNGKGNKDRKTLLSPHIIADLKHQIESVTALYKLDTKNGYGEVYMPYALQRKYPNHAKSLGWQYLFPAKNISKDPRSNKLMRHHLTDRSVQQQVATAVKQAKIVKKANCHTFRHSFATRLLESGTDLRNIQELLGHSDIKTTQIYTHVVGTHFSGVKSPLDQV</sequence>
<dbReference type="PANTHER" id="PTHR30349:SF64">
    <property type="entry name" value="PROPHAGE INTEGRASE INTD-RELATED"/>
    <property type="match status" value="1"/>
</dbReference>
<dbReference type="InterPro" id="IPR002104">
    <property type="entry name" value="Integrase_catalytic"/>
</dbReference>
<dbReference type="PROSITE" id="PS51900">
    <property type="entry name" value="CB"/>
    <property type="match status" value="1"/>
</dbReference>
<dbReference type="InterPro" id="IPR011946">
    <property type="entry name" value="Integrase_integron-type"/>
</dbReference>
<protein>
    <submittedName>
        <fullName evidence="8">Recombinase XerD</fullName>
    </submittedName>
</protein>
<comment type="caution">
    <text evidence="8">The sequence shown here is derived from an EMBL/GenBank/DDBJ whole genome shotgun (WGS) entry which is preliminary data.</text>
</comment>
<dbReference type="GO" id="GO:0003677">
    <property type="term" value="F:DNA binding"/>
    <property type="evidence" value="ECO:0007669"/>
    <property type="project" value="UniProtKB-UniRule"/>
</dbReference>
<evidence type="ECO:0000259" key="6">
    <source>
        <dbReference type="PROSITE" id="PS51898"/>
    </source>
</evidence>
<feature type="domain" description="Core-binding (CB)" evidence="7">
    <location>
        <begin position="6"/>
        <end position="93"/>
    </location>
</feature>
<feature type="domain" description="Tyr recombinase" evidence="6">
    <location>
        <begin position="110"/>
        <end position="323"/>
    </location>
</feature>
<dbReference type="Pfam" id="PF00589">
    <property type="entry name" value="Phage_integrase"/>
    <property type="match status" value="1"/>
</dbReference>
<dbReference type="GO" id="GO:0015074">
    <property type="term" value="P:DNA integration"/>
    <property type="evidence" value="ECO:0007669"/>
    <property type="project" value="UniProtKB-KW"/>
</dbReference>
<organism evidence="8 9">
    <name type="scientific">Photobacterium gaetbulicola</name>
    <dbReference type="NCBI Taxonomy" id="1295392"/>
    <lineage>
        <taxon>Bacteria</taxon>
        <taxon>Pseudomonadati</taxon>
        <taxon>Pseudomonadota</taxon>
        <taxon>Gammaproteobacteria</taxon>
        <taxon>Vibrionales</taxon>
        <taxon>Vibrionaceae</taxon>
        <taxon>Photobacterium</taxon>
    </lineage>
</organism>
<dbReference type="Pfam" id="PF13495">
    <property type="entry name" value="Phage_int_SAM_4"/>
    <property type="match status" value="1"/>
</dbReference>
<evidence type="ECO:0000259" key="7">
    <source>
        <dbReference type="PROSITE" id="PS51900"/>
    </source>
</evidence>
<dbReference type="Gene3D" id="1.10.443.10">
    <property type="entry name" value="Intergrase catalytic core"/>
    <property type="match status" value="1"/>
</dbReference>
<dbReference type="InterPro" id="IPR004107">
    <property type="entry name" value="Integrase_SAM-like_N"/>
</dbReference>
<evidence type="ECO:0000256" key="4">
    <source>
        <dbReference type="ARBA" id="ARBA00023172"/>
    </source>
</evidence>
<evidence type="ECO:0000313" key="9">
    <source>
        <dbReference type="Proteomes" id="UP000031278"/>
    </source>
</evidence>
<dbReference type="PROSITE" id="PS51898">
    <property type="entry name" value="TYR_RECOMBINASE"/>
    <property type="match status" value="1"/>
</dbReference>
<reference evidence="8 9" key="1">
    <citation type="submission" date="2014-12" db="EMBL/GenBank/DDBJ databases">
        <title>Genome sequencing of Photobacterium gaetbulicola AD005a.</title>
        <authorList>
            <person name="Adrian T.G.S."/>
            <person name="Chan K.G."/>
        </authorList>
    </citation>
    <scope>NUCLEOTIDE SEQUENCE [LARGE SCALE GENOMIC DNA]</scope>
    <source>
        <strain evidence="8 9">AD005a</strain>
    </source>
</reference>
<keyword evidence="4" id="KW-0233">DNA recombination</keyword>
<dbReference type="InterPro" id="IPR050090">
    <property type="entry name" value="Tyrosine_recombinase_XerCD"/>
</dbReference>
<evidence type="ECO:0000256" key="2">
    <source>
        <dbReference type="ARBA" id="ARBA00022908"/>
    </source>
</evidence>
<proteinExistence type="inferred from homology"/>
<evidence type="ECO:0000313" key="8">
    <source>
        <dbReference type="EMBL" id="KHT65405.1"/>
    </source>
</evidence>
<dbReference type="GO" id="GO:0006310">
    <property type="term" value="P:DNA recombination"/>
    <property type="evidence" value="ECO:0007669"/>
    <property type="project" value="UniProtKB-KW"/>
</dbReference>
<dbReference type="PANTHER" id="PTHR30349">
    <property type="entry name" value="PHAGE INTEGRASE-RELATED"/>
    <property type="match status" value="1"/>
</dbReference>
<name>A0A0B9GKN9_9GAMM</name>
<dbReference type="Proteomes" id="UP000031278">
    <property type="component" value="Unassembled WGS sequence"/>
</dbReference>
<accession>A0A0B9GKN9</accession>
<dbReference type="InterPro" id="IPR010998">
    <property type="entry name" value="Integrase_recombinase_N"/>
</dbReference>
<comment type="similarity">
    <text evidence="1">Belongs to the 'phage' integrase family.</text>
</comment>
<dbReference type="RefSeq" id="WP_039456720.1">
    <property type="nucleotide sequence ID" value="NZ_JWLZ01000010.1"/>
</dbReference>
<dbReference type="InterPro" id="IPR013762">
    <property type="entry name" value="Integrase-like_cat_sf"/>
</dbReference>
<dbReference type="InterPro" id="IPR044068">
    <property type="entry name" value="CB"/>
</dbReference>
<keyword evidence="3 5" id="KW-0238">DNA-binding</keyword>
<dbReference type="AlphaFoldDB" id="A0A0B9GKN9"/>
<keyword evidence="2" id="KW-0229">DNA integration</keyword>
<evidence type="ECO:0000256" key="1">
    <source>
        <dbReference type="ARBA" id="ARBA00008857"/>
    </source>
</evidence>
<dbReference type="EMBL" id="JWLZ01000010">
    <property type="protein sequence ID" value="KHT65405.1"/>
    <property type="molecule type" value="Genomic_DNA"/>
</dbReference>
<evidence type="ECO:0000256" key="3">
    <source>
        <dbReference type="ARBA" id="ARBA00023125"/>
    </source>
</evidence>
<dbReference type="SUPFAM" id="SSF56349">
    <property type="entry name" value="DNA breaking-rejoining enzymes"/>
    <property type="match status" value="1"/>
</dbReference>
<gene>
    <name evidence="8" type="ORF">RJ45_01125</name>
</gene>
<dbReference type="InterPro" id="IPR011010">
    <property type="entry name" value="DNA_brk_join_enz"/>
</dbReference>